<dbReference type="EMBL" id="CP030918">
    <property type="protein sequence ID" value="AXC50249.1"/>
    <property type="molecule type" value="Genomic_DNA"/>
</dbReference>
<dbReference type="GO" id="GO:0005829">
    <property type="term" value="C:cytosol"/>
    <property type="evidence" value="ECO:0007669"/>
    <property type="project" value="TreeGrafter"/>
</dbReference>
<dbReference type="CDD" id="cd00038">
    <property type="entry name" value="CAP_ED"/>
    <property type="match status" value="1"/>
</dbReference>
<dbReference type="Gene3D" id="2.60.120.10">
    <property type="entry name" value="Jelly Rolls"/>
    <property type="match status" value="1"/>
</dbReference>
<dbReference type="Pfam" id="PF00027">
    <property type="entry name" value="cNMP_binding"/>
    <property type="match status" value="1"/>
</dbReference>
<keyword evidence="7" id="KW-1185">Reference proteome</keyword>
<evidence type="ECO:0000256" key="1">
    <source>
        <dbReference type="ARBA" id="ARBA00023015"/>
    </source>
</evidence>
<dbReference type="OrthoDB" id="9776746at2"/>
<dbReference type="PROSITE" id="PS50042">
    <property type="entry name" value="CNMP_BINDING_3"/>
    <property type="match status" value="1"/>
</dbReference>
<evidence type="ECO:0000259" key="5">
    <source>
        <dbReference type="PROSITE" id="PS51063"/>
    </source>
</evidence>
<dbReference type="GO" id="GO:0003700">
    <property type="term" value="F:DNA-binding transcription factor activity"/>
    <property type="evidence" value="ECO:0007669"/>
    <property type="project" value="TreeGrafter"/>
</dbReference>
<evidence type="ECO:0000313" key="6">
    <source>
        <dbReference type="EMBL" id="AXC50249.1"/>
    </source>
</evidence>
<feature type="domain" description="HTH crp-type" evidence="5">
    <location>
        <begin position="148"/>
        <end position="212"/>
    </location>
</feature>
<keyword evidence="2" id="KW-0238">DNA-binding</keyword>
<dbReference type="AlphaFoldDB" id="A0A344PLJ4"/>
<dbReference type="Gene3D" id="1.10.10.10">
    <property type="entry name" value="Winged helix-like DNA-binding domain superfamily/Winged helix DNA-binding domain"/>
    <property type="match status" value="1"/>
</dbReference>
<dbReference type="PROSITE" id="PS51063">
    <property type="entry name" value="HTH_CRP_2"/>
    <property type="match status" value="1"/>
</dbReference>
<dbReference type="InterPro" id="IPR012318">
    <property type="entry name" value="HTH_CRP"/>
</dbReference>
<dbReference type="GO" id="GO:0003677">
    <property type="term" value="F:DNA binding"/>
    <property type="evidence" value="ECO:0007669"/>
    <property type="project" value="UniProtKB-KW"/>
</dbReference>
<evidence type="ECO:0000256" key="3">
    <source>
        <dbReference type="ARBA" id="ARBA00023163"/>
    </source>
</evidence>
<dbReference type="InterPro" id="IPR050397">
    <property type="entry name" value="Env_Response_Regulators"/>
</dbReference>
<dbReference type="SMART" id="SM00100">
    <property type="entry name" value="cNMP"/>
    <property type="match status" value="1"/>
</dbReference>
<dbReference type="InterPro" id="IPR018490">
    <property type="entry name" value="cNMP-bd_dom_sf"/>
</dbReference>
<sequence>MSIGDWTERFQGTRGLPRTVRDRLLASAQVARYARGQTVFSPDNRPDNLMFLVEGTLRVSQTAESGREIVLYRVEAGESCVLTTACMLAEEAYNAEGVAETALVAVALSQETFDLLAAEEPAFRKFVFAAYSRRLLDLLHVVDEVAFGRIDVRLAARLLALSGTAVEVSATHDDLARELGTAREVVSRVLQDFQKRGFVSQARGRVRLLARESLQRLAESD</sequence>
<evidence type="ECO:0000313" key="7">
    <source>
        <dbReference type="Proteomes" id="UP000252023"/>
    </source>
</evidence>
<dbReference type="Pfam" id="PF13545">
    <property type="entry name" value="HTH_Crp_2"/>
    <property type="match status" value="1"/>
</dbReference>
<name>A0A344PLJ4_9RHOB</name>
<dbReference type="InterPro" id="IPR036390">
    <property type="entry name" value="WH_DNA-bd_sf"/>
</dbReference>
<dbReference type="KEGG" id="pars:DRW48_11560"/>
<proteinExistence type="predicted"/>
<dbReference type="RefSeq" id="WP_114076568.1">
    <property type="nucleotide sequence ID" value="NZ_CP030918.1"/>
</dbReference>
<keyword evidence="1" id="KW-0805">Transcription regulation</keyword>
<dbReference type="Proteomes" id="UP000252023">
    <property type="component" value="Chromosome"/>
</dbReference>
<keyword evidence="3" id="KW-0804">Transcription</keyword>
<dbReference type="PANTHER" id="PTHR24567">
    <property type="entry name" value="CRP FAMILY TRANSCRIPTIONAL REGULATORY PROTEIN"/>
    <property type="match status" value="1"/>
</dbReference>
<dbReference type="SUPFAM" id="SSF51206">
    <property type="entry name" value="cAMP-binding domain-like"/>
    <property type="match status" value="1"/>
</dbReference>
<dbReference type="InterPro" id="IPR036388">
    <property type="entry name" value="WH-like_DNA-bd_sf"/>
</dbReference>
<evidence type="ECO:0000259" key="4">
    <source>
        <dbReference type="PROSITE" id="PS50042"/>
    </source>
</evidence>
<protein>
    <submittedName>
        <fullName evidence="6">Crp/Fnr family transcriptional regulator</fullName>
    </submittedName>
</protein>
<dbReference type="PANTHER" id="PTHR24567:SF74">
    <property type="entry name" value="HTH-TYPE TRANSCRIPTIONAL REGULATOR ARCR"/>
    <property type="match status" value="1"/>
</dbReference>
<dbReference type="SMART" id="SM00419">
    <property type="entry name" value="HTH_CRP"/>
    <property type="match status" value="1"/>
</dbReference>
<reference evidence="7" key="1">
    <citation type="submission" date="2018-07" db="EMBL/GenBank/DDBJ databases">
        <title>Genome sequencing of Paracoccus sp. SC2-6.</title>
        <authorList>
            <person name="Heo J."/>
            <person name="Kim S.-J."/>
            <person name="Kwon S.-W."/>
        </authorList>
    </citation>
    <scope>NUCLEOTIDE SEQUENCE [LARGE SCALE GENOMIC DNA]</scope>
    <source>
        <strain evidence="7">SC2-6</strain>
    </source>
</reference>
<feature type="domain" description="Cyclic nucleotide-binding" evidence="4">
    <location>
        <begin position="12"/>
        <end position="134"/>
    </location>
</feature>
<dbReference type="InterPro" id="IPR000595">
    <property type="entry name" value="cNMP-bd_dom"/>
</dbReference>
<organism evidence="6 7">
    <name type="scientific">Paracoccus suum</name>
    <dbReference type="NCBI Taxonomy" id="2259340"/>
    <lineage>
        <taxon>Bacteria</taxon>
        <taxon>Pseudomonadati</taxon>
        <taxon>Pseudomonadota</taxon>
        <taxon>Alphaproteobacteria</taxon>
        <taxon>Rhodobacterales</taxon>
        <taxon>Paracoccaceae</taxon>
        <taxon>Paracoccus</taxon>
    </lineage>
</organism>
<evidence type="ECO:0000256" key="2">
    <source>
        <dbReference type="ARBA" id="ARBA00023125"/>
    </source>
</evidence>
<dbReference type="SUPFAM" id="SSF46785">
    <property type="entry name" value="Winged helix' DNA-binding domain"/>
    <property type="match status" value="1"/>
</dbReference>
<accession>A0A344PLJ4</accession>
<dbReference type="InterPro" id="IPR014710">
    <property type="entry name" value="RmlC-like_jellyroll"/>
</dbReference>
<gene>
    <name evidence="6" type="ORF">DRW48_11560</name>
</gene>